<dbReference type="Proteomes" id="UP000240621">
    <property type="component" value="Unassembled WGS sequence"/>
</dbReference>
<feature type="transmembrane region" description="Helical" evidence="1">
    <location>
        <begin position="48"/>
        <end position="70"/>
    </location>
</feature>
<reference evidence="3 4" key="1">
    <citation type="submission" date="2018-03" db="EMBL/GenBank/DDBJ databases">
        <title>Genomic Encyclopedia of Archaeal and Bacterial Type Strains, Phase II (KMG-II): from individual species to whole genera.</title>
        <authorList>
            <person name="Goeker M."/>
        </authorList>
    </citation>
    <scope>NUCLEOTIDE SEQUENCE [LARGE SCALE GENOMIC DNA]</scope>
    <source>
        <strain evidence="3 4">DSM 27267</strain>
    </source>
</reference>
<keyword evidence="5" id="KW-1185">Reference proteome</keyword>
<name>A0A2P8C5F6_9BACT</name>
<protein>
    <submittedName>
        <fullName evidence="3">Uncharacterized protein</fullName>
    </submittedName>
</protein>
<dbReference type="RefSeq" id="WP_106543963.1">
    <property type="nucleotide sequence ID" value="NZ_BLAU01000001.1"/>
</dbReference>
<accession>A0A2P8C5F6</accession>
<evidence type="ECO:0000256" key="1">
    <source>
        <dbReference type="SAM" id="Phobius"/>
    </source>
</evidence>
<organism evidence="3 4">
    <name type="scientific">Prolixibacter denitrificans</name>
    <dbReference type="NCBI Taxonomy" id="1541063"/>
    <lineage>
        <taxon>Bacteria</taxon>
        <taxon>Pseudomonadati</taxon>
        <taxon>Bacteroidota</taxon>
        <taxon>Bacteroidia</taxon>
        <taxon>Marinilabiliales</taxon>
        <taxon>Prolixibacteraceae</taxon>
        <taxon>Prolixibacter</taxon>
    </lineage>
</organism>
<proteinExistence type="predicted"/>
<dbReference type="EMBL" id="PYGC01000021">
    <property type="protein sequence ID" value="PSK80192.1"/>
    <property type="molecule type" value="Genomic_DNA"/>
</dbReference>
<keyword evidence="1" id="KW-0472">Membrane</keyword>
<reference evidence="2 5" key="2">
    <citation type="submission" date="2019-10" db="EMBL/GenBank/DDBJ databases">
        <title>Prolixibacter strains distinguished by the presence of nitrate reductase genes were adept at nitrate-dependent anaerobic corrosion of metallic iron and carbon steel.</title>
        <authorList>
            <person name="Iino T."/>
            <person name="Shono N."/>
            <person name="Ito K."/>
            <person name="Nakamura R."/>
            <person name="Sueoka K."/>
            <person name="Harayama S."/>
            <person name="Ohkuma M."/>
        </authorList>
    </citation>
    <scope>NUCLEOTIDE SEQUENCE [LARGE SCALE GENOMIC DNA]</scope>
    <source>
        <strain evidence="2 5">MIC1-1</strain>
    </source>
</reference>
<evidence type="ECO:0000313" key="2">
    <source>
        <dbReference type="EMBL" id="GET22379.1"/>
    </source>
</evidence>
<feature type="transmembrane region" description="Helical" evidence="1">
    <location>
        <begin position="121"/>
        <end position="140"/>
    </location>
</feature>
<gene>
    <name evidence="3" type="ORF">CLV93_1217</name>
    <name evidence="2" type="ORF">JCM18694_26250</name>
</gene>
<comment type="caution">
    <text evidence="3">The sequence shown here is derived from an EMBL/GenBank/DDBJ whole genome shotgun (WGS) entry which is preliminary data.</text>
</comment>
<feature type="transmembrane region" description="Helical" evidence="1">
    <location>
        <begin position="77"/>
        <end position="97"/>
    </location>
</feature>
<dbReference type="EMBL" id="BLAU01000001">
    <property type="protein sequence ID" value="GET22379.1"/>
    <property type="molecule type" value="Genomic_DNA"/>
</dbReference>
<keyword evidence="1" id="KW-0812">Transmembrane</keyword>
<evidence type="ECO:0000313" key="4">
    <source>
        <dbReference type="Proteomes" id="UP000240621"/>
    </source>
</evidence>
<keyword evidence="1" id="KW-1133">Transmembrane helix</keyword>
<dbReference type="Proteomes" id="UP000396862">
    <property type="component" value="Unassembled WGS sequence"/>
</dbReference>
<sequence length="147" mass="16414">MTKSNLTNLFLLLVTIFFLSVIFALFDSSTFTGNMTAYDAGYAMGHSTGIFLKHTLRMTIALAAAYLIFINLTKSRLTNFVLLILTVFFLSIIFALLDSPTFTSHMSAYDAGYAMGSSTGIIFRHMFNMLGTLAFAYLLLRKRTARK</sequence>
<evidence type="ECO:0000313" key="5">
    <source>
        <dbReference type="Proteomes" id="UP000396862"/>
    </source>
</evidence>
<evidence type="ECO:0000313" key="3">
    <source>
        <dbReference type="EMBL" id="PSK80192.1"/>
    </source>
</evidence>
<dbReference type="AlphaFoldDB" id="A0A2P8C5F6"/>